<accession>A0A5P9NJ27</accession>
<evidence type="ECO:0000256" key="1">
    <source>
        <dbReference type="ARBA" id="ARBA00008490"/>
    </source>
</evidence>
<dbReference type="OrthoDB" id="5734775at2"/>
<feature type="signal peptide" evidence="3">
    <location>
        <begin position="1"/>
        <end position="24"/>
    </location>
</feature>
<comment type="similarity">
    <text evidence="1">Belongs to the UPF0319 family.</text>
</comment>
<evidence type="ECO:0000313" key="4">
    <source>
        <dbReference type="EMBL" id="QFU75224.1"/>
    </source>
</evidence>
<dbReference type="PANTHER" id="PTHR38108">
    <property type="entry name" value="UPF0319 PROTEIN YCCT"/>
    <property type="match status" value="1"/>
</dbReference>
<protein>
    <submittedName>
        <fullName evidence="4">DUF2057 domain-containing protein</fullName>
    </submittedName>
</protein>
<evidence type="ECO:0000256" key="2">
    <source>
        <dbReference type="ARBA" id="ARBA00022729"/>
    </source>
</evidence>
<organism evidence="4 5">
    <name type="scientific">Halioglobus maricola</name>
    <dbReference type="NCBI Taxonomy" id="2601894"/>
    <lineage>
        <taxon>Bacteria</taxon>
        <taxon>Pseudomonadati</taxon>
        <taxon>Pseudomonadota</taxon>
        <taxon>Gammaproteobacteria</taxon>
        <taxon>Cellvibrionales</taxon>
        <taxon>Halieaceae</taxon>
        <taxon>Halioglobus</taxon>
    </lineage>
</organism>
<evidence type="ECO:0000313" key="5">
    <source>
        <dbReference type="Proteomes" id="UP000326287"/>
    </source>
</evidence>
<dbReference type="Proteomes" id="UP000326287">
    <property type="component" value="Chromosome"/>
</dbReference>
<evidence type="ECO:0000256" key="3">
    <source>
        <dbReference type="SAM" id="SignalP"/>
    </source>
</evidence>
<dbReference type="Pfam" id="PF09829">
    <property type="entry name" value="DUF2057"/>
    <property type="match status" value="1"/>
</dbReference>
<reference evidence="4 5" key="1">
    <citation type="submission" date="2019-02" db="EMBL/GenBank/DDBJ databases">
        <authorList>
            <person name="Li S.-H."/>
        </authorList>
    </citation>
    <scope>NUCLEOTIDE SEQUENCE [LARGE SCALE GENOMIC DNA]</scope>
    <source>
        <strain evidence="4 5">IMCC14385</strain>
    </source>
</reference>
<keyword evidence="5" id="KW-1185">Reference proteome</keyword>
<dbReference type="KEGG" id="halc:EY643_05920"/>
<gene>
    <name evidence="4" type="ORF">EY643_05920</name>
</gene>
<sequence length="252" mass="27167">MLIMKFSRVTLPAALALASAQLMAGELHIPMAFEFLAVDGQKVKRSVVMRTSELELDSGQREIALRYSDMVDSDLHDAQDSVRSDAFIVSLDVEQGVDYYLKPAGGVIRKPLEFAEAPQVEIERKDGGAVSYTLTNTNIGQKEFETLLYSANQTGTYAAPSEPRPEAYSWAADSGGQIAAPAAVTSAAASAPESAAKPALASTPAAAVTVIEEDLSPRASAEGEPADMLKQWWQQADQKTRKEFLSWAVQQL</sequence>
<feature type="chain" id="PRO_5024802085" evidence="3">
    <location>
        <begin position="25"/>
        <end position="252"/>
    </location>
</feature>
<dbReference type="PANTHER" id="PTHR38108:SF1">
    <property type="entry name" value="UPF0319 PROTEIN YCCT"/>
    <property type="match status" value="1"/>
</dbReference>
<dbReference type="EMBL" id="CP036422">
    <property type="protein sequence ID" value="QFU75224.1"/>
    <property type="molecule type" value="Genomic_DNA"/>
</dbReference>
<keyword evidence="2 3" id="KW-0732">Signal</keyword>
<dbReference type="InterPro" id="IPR018635">
    <property type="entry name" value="UPF0319"/>
</dbReference>
<dbReference type="AlphaFoldDB" id="A0A5P9NJ27"/>
<proteinExistence type="inferred from homology"/>
<name>A0A5P9NJ27_9GAMM</name>